<proteinExistence type="predicted"/>
<dbReference type="AlphaFoldDB" id="A0AAN5DDL1"/>
<dbReference type="PANTHER" id="PTHR47411">
    <property type="entry name" value="B3GNT1, BETA-1,3-N-ACETYLGUCOSAMINYLTRANSFERASE 1, HOMOLOG"/>
    <property type="match status" value="1"/>
</dbReference>
<evidence type="ECO:0000313" key="1">
    <source>
        <dbReference type="EMBL" id="GMR61208.1"/>
    </source>
</evidence>
<organism evidence="1 2">
    <name type="scientific">Pristionchus mayeri</name>
    <dbReference type="NCBI Taxonomy" id="1317129"/>
    <lineage>
        <taxon>Eukaryota</taxon>
        <taxon>Metazoa</taxon>
        <taxon>Ecdysozoa</taxon>
        <taxon>Nematoda</taxon>
        <taxon>Chromadorea</taxon>
        <taxon>Rhabditida</taxon>
        <taxon>Rhabditina</taxon>
        <taxon>Diplogasteromorpha</taxon>
        <taxon>Diplogasteroidea</taxon>
        <taxon>Neodiplogasteridae</taxon>
        <taxon>Pristionchus</taxon>
    </lineage>
</organism>
<dbReference type="PANTHER" id="PTHR47411:SF3">
    <property type="entry name" value="I-BETA-1,3-N-ACETYLGLUCOSAMINYLTRANSFERASE"/>
    <property type="match status" value="1"/>
</dbReference>
<dbReference type="EMBL" id="BTRK01000006">
    <property type="protein sequence ID" value="GMR61208.1"/>
    <property type="molecule type" value="Genomic_DNA"/>
</dbReference>
<sequence length="120" mass="14585">LERWLAAPEKTRPNLFNLTISVKHRISWEFQFSGHRNIPYFDENFPYRYDNNLELRWEVCRAGYRLLPVEDLFVYHTLSPDEHGKDDAGKKRKMKRLNRPIFARAKRQFNARMKQLYPNT</sequence>
<dbReference type="Pfam" id="PF13896">
    <property type="entry name" value="Glyco_transf_49"/>
    <property type="match status" value="1"/>
</dbReference>
<comment type="caution">
    <text evidence="1">The sequence shown here is derived from an EMBL/GenBank/DDBJ whole genome shotgun (WGS) entry which is preliminary data.</text>
</comment>
<gene>
    <name evidence="1" type="ORF">PMAYCL1PPCAC_31403</name>
</gene>
<feature type="non-terminal residue" evidence="1">
    <location>
        <position position="1"/>
    </location>
</feature>
<keyword evidence="2" id="KW-1185">Reference proteome</keyword>
<protein>
    <submittedName>
        <fullName evidence="1">Uncharacterized protein</fullName>
    </submittedName>
</protein>
<evidence type="ECO:0000313" key="2">
    <source>
        <dbReference type="Proteomes" id="UP001328107"/>
    </source>
</evidence>
<feature type="non-terminal residue" evidence="1">
    <location>
        <position position="120"/>
    </location>
</feature>
<name>A0AAN5DDL1_9BILA</name>
<reference evidence="2" key="1">
    <citation type="submission" date="2022-10" db="EMBL/GenBank/DDBJ databases">
        <title>Genome assembly of Pristionchus species.</title>
        <authorList>
            <person name="Yoshida K."/>
            <person name="Sommer R.J."/>
        </authorList>
    </citation>
    <scope>NUCLEOTIDE SEQUENCE [LARGE SCALE GENOMIC DNA]</scope>
    <source>
        <strain evidence="2">RS5460</strain>
    </source>
</reference>
<accession>A0AAN5DDL1</accession>
<dbReference type="Proteomes" id="UP001328107">
    <property type="component" value="Unassembled WGS sequence"/>
</dbReference>